<evidence type="ECO:0000256" key="1">
    <source>
        <dbReference type="ARBA" id="ARBA00004141"/>
    </source>
</evidence>
<evidence type="ECO:0000256" key="4">
    <source>
        <dbReference type="ARBA" id="ARBA00023136"/>
    </source>
</evidence>
<dbReference type="InterPro" id="IPR035906">
    <property type="entry name" value="MetI-like_sf"/>
</dbReference>
<keyword evidence="4 5" id="KW-0472">Membrane</keyword>
<evidence type="ECO:0000256" key="2">
    <source>
        <dbReference type="ARBA" id="ARBA00022692"/>
    </source>
</evidence>
<name>A0A381XRW0_9ZZZZ</name>
<feature type="transmembrane region" description="Helical" evidence="5">
    <location>
        <begin position="12"/>
        <end position="36"/>
    </location>
</feature>
<evidence type="ECO:0000313" key="6">
    <source>
        <dbReference type="EMBL" id="SVA66973.1"/>
    </source>
</evidence>
<dbReference type="SUPFAM" id="SSF161098">
    <property type="entry name" value="MetI-like"/>
    <property type="match status" value="1"/>
</dbReference>
<accession>A0A381XRW0</accession>
<evidence type="ECO:0008006" key="7">
    <source>
        <dbReference type="Google" id="ProtNLM"/>
    </source>
</evidence>
<evidence type="ECO:0000256" key="5">
    <source>
        <dbReference type="SAM" id="Phobius"/>
    </source>
</evidence>
<keyword evidence="2 5" id="KW-0812">Transmembrane</keyword>
<feature type="non-terminal residue" evidence="6">
    <location>
        <position position="75"/>
    </location>
</feature>
<dbReference type="AlphaFoldDB" id="A0A381XRW0"/>
<keyword evidence="3 5" id="KW-1133">Transmembrane helix</keyword>
<gene>
    <name evidence="6" type="ORF">METZ01_LOCUS119827</name>
</gene>
<dbReference type="GO" id="GO:0016020">
    <property type="term" value="C:membrane"/>
    <property type="evidence" value="ECO:0007669"/>
    <property type="project" value="UniProtKB-SubCell"/>
</dbReference>
<organism evidence="6">
    <name type="scientific">marine metagenome</name>
    <dbReference type="NCBI Taxonomy" id="408172"/>
    <lineage>
        <taxon>unclassified sequences</taxon>
        <taxon>metagenomes</taxon>
        <taxon>ecological metagenomes</taxon>
    </lineage>
</organism>
<feature type="transmembrane region" description="Helical" evidence="5">
    <location>
        <begin position="56"/>
        <end position="74"/>
    </location>
</feature>
<dbReference type="EMBL" id="UINC01016004">
    <property type="protein sequence ID" value="SVA66973.1"/>
    <property type="molecule type" value="Genomic_DNA"/>
</dbReference>
<evidence type="ECO:0000256" key="3">
    <source>
        <dbReference type="ARBA" id="ARBA00022989"/>
    </source>
</evidence>
<reference evidence="6" key="1">
    <citation type="submission" date="2018-05" db="EMBL/GenBank/DDBJ databases">
        <authorList>
            <person name="Lanie J.A."/>
            <person name="Ng W.-L."/>
            <person name="Kazmierczak K.M."/>
            <person name="Andrzejewski T.M."/>
            <person name="Davidsen T.M."/>
            <person name="Wayne K.J."/>
            <person name="Tettelin H."/>
            <person name="Glass J.I."/>
            <person name="Rusch D."/>
            <person name="Podicherti R."/>
            <person name="Tsui H.-C.T."/>
            <person name="Winkler M.E."/>
        </authorList>
    </citation>
    <scope>NUCLEOTIDE SEQUENCE</scope>
</reference>
<comment type="subcellular location">
    <subcellularLocation>
        <location evidence="1">Membrane</location>
        <topology evidence="1">Multi-pass membrane protein</topology>
    </subcellularLocation>
</comment>
<proteinExistence type="predicted"/>
<sequence length="75" mass="8529">MNDFFRSTGFICALPVIVLLLLVFIAPLFLVFGFSFVPARTFDLFSIPTLENYQSIVADTYYISFGWSLFLAFLA</sequence>
<protein>
    <recommendedName>
        <fullName evidence="7">ABC transmembrane type-1 domain-containing protein</fullName>
    </recommendedName>
</protein>
<dbReference type="Gene3D" id="1.10.3720.10">
    <property type="entry name" value="MetI-like"/>
    <property type="match status" value="1"/>
</dbReference>